<feature type="domain" description="Xylanolytic transcriptional activator regulatory" evidence="4">
    <location>
        <begin position="74"/>
        <end position="147"/>
    </location>
</feature>
<keyword evidence="2" id="KW-0479">Metal-binding</keyword>
<gene>
    <name evidence="5" type="ORF">K458DRAFT_414016</name>
</gene>
<dbReference type="PANTHER" id="PTHR31001">
    <property type="entry name" value="UNCHARACTERIZED TRANSCRIPTIONAL REGULATORY PROTEIN"/>
    <property type="match status" value="1"/>
</dbReference>
<evidence type="ECO:0000313" key="6">
    <source>
        <dbReference type="Proteomes" id="UP000799291"/>
    </source>
</evidence>
<comment type="subcellular location">
    <subcellularLocation>
        <location evidence="1">Nucleus</location>
    </subcellularLocation>
</comment>
<organism evidence="5 6">
    <name type="scientific">Lentithecium fluviatile CBS 122367</name>
    <dbReference type="NCBI Taxonomy" id="1168545"/>
    <lineage>
        <taxon>Eukaryota</taxon>
        <taxon>Fungi</taxon>
        <taxon>Dikarya</taxon>
        <taxon>Ascomycota</taxon>
        <taxon>Pezizomycotina</taxon>
        <taxon>Dothideomycetes</taxon>
        <taxon>Pleosporomycetidae</taxon>
        <taxon>Pleosporales</taxon>
        <taxon>Massarineae</taxon>
        <taxon>Lentitheciaceae</taxon>
        <taxon>Lentithecium</taxon>
    </lineage>
</organism>
<dbReference type="CDD" id="cd12148">
    <property type="entry name" value="fungal_TF_MHR"/>
    <property type="match status" value="1"/>
</dbReference>
<reference evidence="5" key="1">
    <citation type="journal article" date="2020" name="Stud. Mycol.">
        <title>101 Dothideomycetes genomes: a test case for predicting lifestyles and emergence of pathogens.</title>
        <authorList>
            <person name="Haridas S."/>
            <person name="Albert R."/>
            <person name="Binder M."/>
            <person name="Bloem J."/>
            <person name="Labutti K."/>
            <person name="Salamov A."/>
            <person name="Andreopoulos B."/>
            <person name="Baker S."/>
            <person name="Barry K."/>
            <person name="Bills G."/>
            <person name="Bluhm B."/>
            <person name="Cannon C."/>
            <person name="Castanera R."/>
            <person name="Culley D."/>
            <person name="Daum C."/>
            <person name="Ezra D."/>
            <person name="Gonzalez J."/>
            <person name="Henrissat B."/>
            <person name="Kuo A."/>
            <person name="Liang C."/>
            <person name="Lipzen A."/>
            <person name="Lutzoni F."/>
            <person name="Magnuson J."/>
            <person name="Mondo S."/>
            <person name="Nolan M."/>
            <person name="Ohm R."/>
            <person name="Pangilinan J."/>
            <person name="Park H.-J."/>
            <person name="Ramirez L."/>
            <person name="Alfaro M."/>
            <person name="Sun H."/>
            <person name="Tritt A."/>
            <person name="Yoshinaga Y."/>
            <person name="Zwiers L.-H."/>
            <person name="Turgeon B."/>
            <person name="Goodwin S."/>
            <person name="Spatafora J."/>
            <person name="Crous P."/>
            <person name="Grigoriev I."/>
        </authorList>
    </citation>
    <scope>NUCLEOTIDE SEQUENCE</scope>
    <source>
        <strain evidence="5">CBS 122367</strain>
    </source>
</reference>
<dbReference type="GO" id="GO:0008270">
    <property type="term" value="F:zinc ion binding"/>
    <property type="evidence" value="ECO:0007669"/>
    <property type="project" value="InterPro"/>
</dbReference>
<protein>
    <recommendedName>
        <fullName evidence="4">Xylanolytic transcriptional activator regulatory domain-containing protein</fullName>
    </recommendedName>
</protein>
<dbReference type="GO" id="GO:0005634">
    <property type="term" value="C:nucleus"/>
    <property type="evidence" value="ECO:0007669"/>
    <property type="project" value="UniProtKB-SubCell"/>
</dbReference>
<evidence type="ECO:0000313" key="5">
    <source>
        <dbReference type="EMBL" id="KAF2689759.1"/>
    </source>
</evidence>
<dbReference type="InterPro" id="IPR007219">
    <property type="entry name" value="XnlR_reg_dom"/>
</dbReference>
<accession>A0A6G1JHZ3</accession>
<dbReference type="Proteomes" id="UP000799291">
    <property type="component" value="Unassembled WGS sequence"/>
</dbReference>
<dbReference type="AlphaFoldDB" id="A0A6G1JHZ3"/>
<dbReference type="InterPro" id="IPR050613">
    <property type="entry name" value="Sec_Metabolite_Reg"/>
</dbReference>
<keyword evidence="3" id="KW-0539">Nucleus</keyword>
<dbReference type="Pfam" id="PF04082">
    <property type="entry name" value="Fungal_trans"/>
    <property type="match status" value="1"/>
</dbReference>
<evidence type="ECO:0000256" key="2">
    <source>
        <dbReference type="ARBA" id="ARBA00022723"/>
    </source>
</evidence>
<dbReference type="SMART" id="SM00906">
    <property type="entry name" value="Fungal_trans"/>
    <property type="match status" value="1"/>
</dbReference>
<name>A0A6G1JHZ3_9PLEO</name>
<dbReference type="OrthoDB" id="435881at2759"/>
<dbReference type="GO" id="GO:0003677">
    <property type="term" value="F:DNA binding"/>
    <property type="evidence" value="ECO:0007669"/>
    <property type="project" value="InterPro"/>
</dbReference>
<evidence type="ECO:0000256" key="3">
    <source>
        <dbReference type="ARBA" id="ARBA00023242"/>
    </source>
</evidence>
<evidence type="ECO:0000259" key="4">
    <source>
        <dbReference type="SMART" id="SM00906"/>
    </source>
</evidence>
<keyword evidence="6" id="KW-1185">Reference proteome</keyword>
<dbReference type="EMBL" id="MU005572">
    <property type="protein sequence ID" value="KAF2689759.1"/>
    <property type="molecule type" value="Genomic_DNA"/>
</dbReference>
<dbReference type="GO" id="GO:0006351">
    <property type="term" value="P:DNA-templated transcription"/>
    <property type="evidence" value="ECO:0007669"/>
    <property type="project" value="InterPro"/>
</dbReference>
<proteinExistence type="predicted"/>
<dbReference type="PANTHER" id="PTHR31001:SF50">
    <property type="entry name" value="ZN(II)2CYS6 TRANSCRIPTION FACTOR (EUROFUNG)"/>
    <property type="match status" value="1"/>
</dbReference>
<sequence length="463" mass="51717">MFAICFAAITSIPSSKLCRSLFNQGRNALLRQYRLDFEQALAKANFMSHPNVTTVQALTLFLTCARMSEEKTYVWSMVGLLIRLAMKLGLHRDPADLGLIPFLCEMRRRLWWQIYALDIRTAEESDMNPFICEHSFNTKFPANVNDADLDADMTHHVSGAQGRTEMLFSLVRFHVSFAARMIVFAPDLTADSTQASLSWAERNNMLDELVAKIQDKYLQFCDPQIPICFLTERATRMILTKVKLTMNHPARNNSRACLEIMRDLALRSIEILEGAHMLRTHDKLSGWVWLFEKYVDWDAVAFLLHLTIAAPSAVPLERASAAIGVFFSDWGGRVADMQRWQRLVNLRVKAMAKQSMLASLSTATAAGTGTAAADVLAQVASSTPFEQIGTTGCCLSEAMQSDPAPALDFAYPLNFTSADTTNIGVADMAAGADWNLDNFSFTQGGPSWDMDFDDKVFRFEGPQ</sequence>
<evidence type="ECO:0000256" key="1">
    <source>
        <dbReference type="ARBA" id="ARBA00004123"/>
    </source>
</evidence>